<evidence type="ECO:0000313" key="3">
    <source>
        <dbReference type="Proteomes" id="UP001642260"/>
    </source>
</evidence>
<keyword evidence="1" id="KW-1133">Transmembrane helix</keyword>
<dbReference type="EMBL" id="CAKOAT010062932">
    <property type="protein sequence ID" value="CAH8305982.1"/>
    <property type="molecule type" value="Genomic_DNA"/>
</dbReference>
<accession>A0ABC8IXL4</accession>
<gene>
    <name evidence="2" type="ORF">ERUC_LOCUS4109</name>
</gene>
<feature type="transmembrane region" description="Helical" evidence="1">
    <location>
        <begin position="58"/>
        <end position="78"/>
    </location>
</feature>
<evidence type="ECO:0008006" key="4">
    <source>
        <dbReference type="Google" id="ProtNLM"/>
    </source>
</evidence>
<sequence>MESQRHVEAVRSWSVLWCHLVAAVSSPFCSFIPLGLVALSGPCSGWVGVLEGLERFSFGYGSYLFFYCDGVIMVVKVMSFKEFPES</sequence>
<organism evidence="2 3">
    <name type="scientific">Eruca vesicaria subsp. sativa</name>
    <name type="common">Garden rocket</name>
    <name type="synonym">Eruca sativa</name>
    <dbReference type="NCBI Taxonomy" id="29727"/>
    <lineage>
        <taxon>Eukaryota</taxon>
        <taxon>Viridiplantae</taxon>
        <taxon>Streptophyta</taxon>
        <taxon>Embryophyta</taxon>
        <taxon>Tracheophyta</taxon>
        <taxon>Spermatophyta</taxon>
        <taxon>Magnoliopsida</taxon>
        <taxon>eudicotyledons</taxon>
        <taxon>Gunneridae</taxon>
        <taxon>Pentapetalae</taxon>
        <taxon>rosids</taxon>
        <taxon>malvids</taxon>
        <taxon>Brassicales</taxon>
        <taxon>Brassicaceae</taxon>
        <taxon>Brassiceae</taxon>
        <taxon>Eruca</taxon>
    </lineage>
</organism>
<evidence type="ECO:0000256" key="1">
    <source>
        <dbReference type="SAM" id="Phobius"/>
    </source>
</evidence>
<proteinExistence type="predicted"/>
<protein>
    <recommendedName>
        <fullName evidence="4">NADH dehydrogenase subunit 6</fullName>
    </recommendedName>
</protein>
<reference evidence="2 3" key="1">
    <citation type="submission" date="2022-03" db="EMBL/GenBank/DDBJ databases">
        <authorList>
            <person name="Macdonald S."/>
            <person name="Ahmed S."/>
            <person name="Newling K."/>
        </authorList>
    </citation>
    <scope>NUCLEOTIDE SEQUENCE [LARGE SCALE GENOMIC DNA]</scope>
</reference>
<name>A0ABC8IXL4_ERUVS</name>
<dbReference type="AlphaFoldDB" id="A0ABC8IXL4"/>
<feature type="transmembrane region" description="Helical" evidence="1">
    <location>
        <begin position="12"/>
        <end position="38"/>
    </location>
</feature>
<dbReference type="Proteomes" id="UP001642260">
    <property type="component" value="Unassembled WGS sequence"/>
</dbReference>
<evidence type="ECO:0000313" key="2">
    <source>
        <dbReference type="EMBL" id="CAH8305982.1"/>
    </source>
</evidence>
<keyword evidence="1" id="KW-0812">Transmembrane</keyword>
<keyword evidence="1" id="KW-0472">Membrane</keyword>
<comment type="caution">
    <text evidence="2">The sequence shown here is derived from an EMBL/GenBank/DDBJ whole genome shotgun (WGS) entry which is preliminary data.</text>
</comment>
<keyword evidence="3" id="KW-1185">Reference proteome</keyword>